<keyword evidence="1" id="KW-0812">Transmembrane</keyword>
<evidence type="ECO:0000259" key="2">
    <source>
        <dbReference type="Pfam" id="PF14317"/>
    </source>
</evidence>
<feature type="transmembrane region" description="Helical" evidence="1">
    <location>
        <begin position="176"/>
        <end position="195"/>
    </location>
</feature>
<organism evidence="3 4">
    <name type="scientific">Leptospira stimsonii</name>
    <dbReference type="NCBI Taxonomy" id="2202203"/>
    <lineage>
        <taxon>Bacteria</taxon>
        <taxon>Pseudomonadati</taxon>
        <taxon>Spirochaetota</taxon>
        <taxon>Spirochaetia</taxon>
        <taxon>Leptospirales</taxon>
        <taxon>Leptospiraceae</taxon>
        <taxon>Leptospira</taxon>
    </lineage>
</organism>
<dbReference type="Gene3D" id="3.40.50.1820">
    <property type="entry name" value="alpha/beta hydrolase"/>
    <property type="match status" value="1"/>
</dbReference>
<dbReference type="Pfam" id="PF14317">
    <property type="entry name" value="YcxB"/>
    <property type="match status" value="1"/>
</dbReference>
<dbReference type="Proteomes" id="UP000297422">
    <property type="component" value="Unassembled WGS sequence"/>
</dbReference>
<evidence type="ECO:0000313" key="3">
    <source>
        <dbReference type="EMBL" id="TGM14986.1"/>
    </source>
</evidence>
<name>A0ABY2N3M9_9LEPT</name>
<dbReference type="RefSeq" id="WP_135685231.1">
    <property type="nucleotide sequence ID" value="NZ_RQEQ01000021.1"/>
</dbReference>
<keyword evidence="1" id="KW-0472">Membrane</keyword>
<dbReference type="InterPro" id="IPR029058">
    <property type="entry name" value="AB_hydrolase_fold"/>
</dbReference>
<sequence>MEQRIFKLLGWFPPLVYELVRYELAIPRSGIRPIDLISRVSCPVLIIAGSKDLYTPVSETQKMYRNAPESMDLWVVEGAGHVDLYRYAKLEYEKRIFNSTKNTKEKSNESLIRNKKGADRMQLDYELTIEDIVNFNLYHFRNSKTFKNKRILFRWIIPIWVILVHVYLNFDQSNGTILLYNIPIFLFGALWYFFYNRLYFWRVGVNLNKMLREGRNNGMIGKQKITLTDDSLNVETEFHSSRFKLGSINQIVETTEYIFLYLTSMSALVIPQPAFRNSKKDEFLEKVRIFVM</sequence>
<dbReference type="SUPFAM" id="SSF53474">
    <property type="entry name" value="alpha/beta-Hydrolases"/>
    <property type="match status" value="1"/>
</dbReference>
<feature type="domain" description="YcxB-like C-terminal" evidence="2">
    <location>
        <begin position="227"/>
        <end position="283"/>
    </location>
</feature>
<keyword evidence="4" id="KW-1185">Reference proteome</keyword>
<accession>A0ABY2N3M9</accession>
<reference evidence="4" key="1">
    <citation type="journal article" date="2019" name="PLoS Negl. Trop. Dis.">
        <title>Revisiting the worldwide diversity of Leptospira species in the environment.</title>
        <authorList>
            <person name="Vincent A.T."/>
            <person name="Schiettekatte O."/>
            <person name="Bourhy P."/>
            <person name="Veyrier F.J."/>
            <person name="Picardeau M."/>
        </authorList>
    </citation>
    <scope>NUCLEOTIDE SEQUENCE [LARGE SCALE GENOMIC DNA]</scope>
    <source>
        <strain evidence="4">201702407</strain>
    </source>
</reference>
<evidence type="ECO:0000313" key="4">
    <source>
        <dbReference type="Proteomes" id="UP000297422"/>
    </source>
</evidence>
<dbReference type="InterPro" id="IPR025588">
    <property type="entry name" value="YcxB-like_C"/>
</dbReference>
<comment type="caution">
    <text evidence="3">The sequence shown here is derived from an EMBL/GenBank/DDBJ whole genome shotgun (WGS) entry which is preliminary data.</text>
</comment>
<protein>
    <recommendedName>
        <fullName evidence="2">YcxB-like C-terminal domain-containing protein</fullName>
    </recommendedName>
</protein>
<feature type="transmembrane region" description="Helical" evidence="1">
    <location>
        <begin position="151"/>
        <end position="170"/>
    </location>
</feature>
<gene>
    <name evidence="3" type="ORF">EHQ90_10960</name>
</gene>
<evidence type="ECO:0000256" key="1">
    <source>
        <dbReference type="SAM" id="Phobius"/>
    </source>
</evidence>
<proteinExistence type="predicted"/>
<dbReference type="EMBL" id="RQGT01000071">
    <property type="protein sequence ID" value="TGM14986.1"/>
    <property type="molecule type" value="Genomic_DNA"/>
</dbReference>
<keyword evidence="1" id="KW-1133">Transmembrane helix</keyword>